<feature type="non-terminal residue" evidence="2">
    <location>
        <position position="1"/>
    </location>
</feature>
<proteinExistence type="predicted"/>
<reference evidence="2" key="1">
    <citation type="submission" date="2018-05" db="EMBL/GenBank/DDBJ databases">
        <title>Draft genome of Mucuna pruriens seed.</title>
        <authorList>
            <person name="Nnadi N.E."/>
            <person name="Vos R."/>
            <person name="Hasami M.H."/>
            <person name="Devisetty U.K."/>
            <person name="Aguiy J.C."/>
        </authorList>
    </citation>
    <scope>NUCLEOTIDE SEQUENCE [LARGE SCALE GENOMIC DNA]</scope>
    <source>
        <strain evidence="2">JCA_2017</strain>
    </source>
</reference>
<gene>
    <name evidence="2" type="ORF">CR513_26330</name>
</gene>
<accession>A0A371GM76</accession>
<comment type="caution">
    <text evidence="2">The sequence shown here is derived from an EMBL/GenBank/DDBJ whole genome shotgun (WGS) entry which is preliminary data.</text>
</comment>
<dbReference type="AlphaFoldDB" id="A0A371GM76"/>
<organism evidence="2 3">
    <name type="scientific">Mucuna pruriens</name>
    <name type="common">Velvet bean</name>
    <name type="synonym">Dolichos pruriens</name>
    <dbReference type="NCBI Taxonomy" id="157652"/>
    <lineage>
        <taxon>Eukaryota</taxon>
        <taxon>Viridiplantae</taxon>
        <taxon>Streptophyta</taxon>
        <taxon>Embryophyta</taxon>
        <taxon>Tracheophyta</taxon>
        <taxon>Spermatophyta</taxon>
        <taxon>Magnoliopsida</taxon>
        <taxon>eudicotyledons</taxon>
        <taxon>Gunneridae</taxon>
        <taxon>Pentapetalae</taxon>
        <taxon>rosids</taxon>
        <taxon>fabids</taxon>
        <taxon>Fabales</taxon>
        <taxon>Fabaceae</taxon>
        <taxon>Papilionoideae</taxon>
        <taxon>50 kb inversion clade</taxon>
        <taxon>NPAAA clade</taxon>
        <taxon>indigoferoid/millettioid clade</taxon>
        <taxon>Phaseoleae</taxon>
        <taxon>Mucuna</taxon>
    </lineage>
</organism>
<sequence length="219" mass="24556">GLIFSHGKFPIDSRSFVSSAPSSCYGNRKSSFHQITSPSSSMRYGRRFIIFSTKICVRKFGIFKLNSVPFRNLIDLFLLNTYIESKQYLIHSWLLAIFRIDPPTIEDVESLLLQEVQFDKFCKELLSATITASIAQISTVQPNSTAITSSEEQDNNASLSHGRGRGRGRGGGSGRSSGCGFKPTYELCNKYGHNAFHCPSSMFAPYQNTWQHNQYNQNA</sequence>
<evidence type="ECO:0000256" key="1">
    <source>
        <dbReference type="SAM" id="MobiDB-lite"/>
    </source>
</evidence>
<feature type="compositionally biased region" description="Polar residues" evidence="1">
    <location>
        <begin position="145"/>
        <end position="159"/>
    </location>
</feature>
<evidence type="ECO:0000313" key="3">
    <source>
        <dbReference type="Proteomes" id="UP000257109"/>
    </source>
</evidence>
<protein>
    <submittedName>
        <fullName evidence="2">Uncharacterized protein</fullName>
    </submittedName>
</protein>
<dbReference type="Proteomes" id="UP000257109">
    <property type="component" value="Unassembled WGS sequence"/>
</dbReference>
<name>A0A371GM76_MUCPR</name>
<evidence type="ECO:0000313" key="2">
    <source>
        <dbReference type="EMBL" id="RDX91657.1"/>
    </source>
</evidence>
<feature type="region of interest" description="Disordered" evidence="1">
    <location>
        <begin position="145"/>
        <end position="177"/>
    </location>
</feature>
<keyword evidence="3" id="KW-1185">Reference proteome</keyword>
<dbReference type="EMBL" id="QJKJ01005064">
    <property type="protein sequence ID" value="RDX91657.1"/>
    <property type="molecule type" value="Genomic_DNA"/>
</dbReference>